<keyword evidence="4" id="KW-1185">Reference proteome</keyword>
<proteinExistence type="predicted"/>
<dbReference type="Pfam" id="PF00293">
    <property type="entry name" value="NUDIX"/>
    <property type="match status" value="1"/>
</dbReference>
<dbReference type="RefSeq" id="WP_169102144.1">
    <property type="nucleotide sequence ID" value="NZ_JABBVZ010000092.1"/>
</dbReference>
<comment type="caution">
    <text evidence="3">The sequence shown here is derived from an EMBL/GenBank/DDBJ whole genome shotgun (WGS) entry which is preliminary data.</text>
</comment>
<evidence type="ECO:0000313" key="3">
    <source>
        <dbReference type="EMBL" id="NMP24216.1"/>
    </source>
</evidence>
<dbReference type="Proteomes" id="UP000533476">
    <property type="component" value="Unassembled WGS sequence"/>
</dbReference>
<dbReference type="SUPFAM" id="SSF55811">
    <property type="entry name" value="Nudix"/>
    <property type="match status" value="1"/>
</dbReference>
<dbReference type="Gene3D" id="3.90.79.10">
    <property type="entry name" value="Nucleoside Triphosphate Pyrophosphohydrolase"/>
    <property type="match status" value="1"/>
</dbReference>
<dbReference type="GO" id="GO:0004081">
    <property type="term" value="F:bis(5'-nucleosyl)-tetraphosphatase (asymmetrical) activity"/>
    <property type="evidence" value="ECO:0007669"/>
    <property type="project" value="TreeGrafter"/>
</dbReference>
<dbReference type="PANTHER" id="PTHR21340">
    <property type="entry name" value="DIADENOSINE 5,5-P1,P4-TETRAPHOSPHATE PYROPHOSPHOHYDROLASE MUTT"/>
    <property type="match status" value="1"/>
</dbReference>
<protein>
    <submittedName>
        <fullName evidence="3">NUDIX hydrolase</fullName>
    </submittedName>
</protein>
<dbReference type="InterPro" id="IPR000086">
    <property type="entry name" value="NUDIX_hydrolase_dom"/>
</dbReference>
<dbReference type="InterPro" id="IPR015797">
    <property type="entry name" value="NUDIX_hydrolase-like_dom_sf"/>
</dbReference>
<name>A0A7Y0L6M9_9FIRM</name>
<dbReference type="GO" id="GO:0006167">
    <property type="term" value="P:AMP biosynthetic process"/>
    <property type="evidence" value="ECO:0007669"/>
    <property type="project" value="TreeGrafter"/>
</dbReference>
<accession>A0A7Y0L6M9</accession>
<reference evidence="3 4" key="1">
    <citation type="submission" date="2020-04" db="EMBL/GenBank/DDBJ databases">
        <authorList>
            <person name="Zhang R."/>
            <person name="Schippers A."/>
        </authorList>
    </citation>
    <scope>NUCLEOTIDE SEQUENCE [LARGE SCALE GENOMIC DNA]</scope>
    <source>
        <strain evidence="3 4">DSM 109850</strain>
    </source>
</reference>
<dbReference type="PROSITE" id="PS51462">
    <property type="entry name" value="NUDIX"/>
    <property type="match status" value="1"/>
</dbReference>
<evidence type="ECO:0000256" key="1">
    <source>
        <dbReference type="ARBA" id="ARBA00022801"/>
    </source>
</evidence>
<dbReference type="PROSITE" id="PS00893">
    <property type="entry name" value="NUDIX_BOX"/>
    <property type="match status" value="1"/>
</dbReference>
<dbReference type="InterPro" id="IPR051325">
    <property type="entry name" value="Nudix_hydrolase_domain"/>
</dbReference>
<dbReference type="AlphaFoldDB" id="A0A7Y0L6M9"/>
<evidence type="ECO:0000313" key="4">
    <source>
        <dbReference type="Proteomes" id="UP000533476"/>
    </source>
</evidence>
<sequence length="154" mass="16894">MSDEHPRVTWDGKAISPDPPFGATVVVFRRQPALSILLLHRAHHGAEYEGDWAWTPPAGARQPGEAVADAAERELYEEAGLRVPITACAASATEWAVFLAEVGDREMIRLIDPEHDRFAWVSPGEALRRVAPEVARETLAKALACIDATMKESE</sequence>
<feature type="domain" description="Nudix hydrolase" evidence="2">
    <location>
        <begin position="18"/>
        <end position="143"/>
    </location>
</feature>
<organism evidence="3 4">
    <name type="scientific">Sulfobacillus harzensis</name>
    <dbReference type="NCBI Taxonomy" id="2729629"/>
    <lineage>
        <taxon>Bacteria</taxon>
        <taxon>Bacillati</taxon>
        <taxon>Bacillota</taxon>
        <taxon>Clostridia</taxon>
        <taxon>Eubacteriales</taxon>
        <taxon>Clostridiales Family XVII. Incertae Sedis</taxon>
        <taxon>Sulfobacillus</taxon>
    </lineage>
</organism>
<dbReference type="InterPro" id="IPR020084">
    <property type="entry name" value="NUDIX_hydrolase_CS"/>
</dbReference>
<evidence type="ECO:0000259" key="2">
    <source>
        <dbReference type="PROSITE" id="PS51462"/>
    </source>
</evidence>
<gene>
    <name evidence="3" type="ORF">HIJ39_17935</name>
</gene>
<dbReference type="PANTHER" id="PTHR21340:SF0">
    <property type="entry name" value="BIS(5'-NUCLEOSYL)-TETRAPHOSPHATASE [ASYMMETRICAL]"/>
    <property type="match status" value="1"/>
</dbReference>
<dbReference type="GO" id="GO:0006754">
    <property type="term" value="P:ATP biosynthetic process"/>
    <property type="evidence" value="ECO:0007669"/>
    <property type="project" value="TreeGrafter"/>
</dbReference>
<dbReference type="EMBL" id="JABBVZ010000092">
    <property type="protein sequence ID" value="NMP24216.1"/>
    <property type="molecule type" value="Genomic_DNA"/>
</dbReference>
<keyword evidence="1 3" id="KW-0378">Hydrolase</keyword>